<feature type="domain" description="ABC-2 type transporter transmembrane" evidence="7">
    <location>
        <begin position="535"/>
        <end position="723"/>
    </location>
</feature>
<feature type="transmembrane region" description="Helical" evidence="6">
    <location>
        <begin position="647"/>
        <end position="667"/>
    </location>
</feature>
<dbReference type="Gene3D" id="3.40.1710.10">
    <property type="entry name" value="abc type-2 transporter like domain"/>
    <property type="match status" value="1"/>
</dbReference>
<feature type="compositionally biased region" description="Basic and acidic residues" evidence="5">
    <location>
        <begin position="254"/>
        <end position="275"/>
    </location>
</feature>
<sequence length="743" mass="77848">MYTLPGLELSRFRRNTLARLATVVIAFIPAIYGCLYLASNWDPTENLDQLDAAVVNLDTGAQLPDSPDGTPGEHLDAGDELTSELTTSDDAGFTWTEVDAKTAAAGLNDGTYAAVLHIPRGFSANIASSGKDHPQKAELTLETDDAHNYIVGTVAQQVLETIRGNLNETTTAKYVDQVYIGFNEIQAKMTEAADGAQKVSDGASDLHEGTGTLAEGTGTAREGAGELADGLGELSDGADRLADGTGRLATGASDLHDGTNRLREGSSEAADRSGDLADGARQVADGTEKLSTKADEVDAKAARVRDRVDEFDQKATPIISDSRQALSDAHDQTVGDLQTRADELASKYPDDPDVQALSQELETMATDLENAHSRADAAADDVESARRGVRDTVDSAADRIDEAAGQIHRLDEGATQVADGADRLHEGLVTLDDGVGQLDDGAAKLKTGASEVNDGAGRLAEASSTAAEGGRDLADGLVELDDGAHRLDEGAGELDEGAGELSDGIAEGADSVPTYSSADRDTRSDVVAVPVEGDAQRDHAVEAYGEGLAPFFLSLALWIGGMITYMVLNAIPYRALASSARSWRIAWSGYAPGMFFGVLQVLVIFTVLTFTLDFTVPSWLATIAFAILVAASFHAVHQLCVVLLGSLGRLVALILLMLQIGAAGGTYPVETTPPFFQAIAPFLPMTYAVEGLRGLIAGGNTLGVAHSAVMLLAFGVGALTLSAFVSSRKRVVTVARLYPSLEL</sequence>
<evidence type="ECO:0000256" key="3">
    <source>
        <dbReference type="ARBA" id="ARBA00022989"/>
    </source>
</evidence>
<dbReference type="InterPro" id="IPR017501">
    <property type="entry name" value="Phage_infect_YhgE_C"/>
</dbReference>
<dbReference type="NCBIfam" id="TIGR03062">
    <property type="entry name" value="pip_yhgE_Cterm"/>
    <property type="match status" value="1"/>
</dbReference>
<dbReference type="InterPro" id="IPR013525">
    <property type="entry name" value="ABC2_TM"/>
</dbReference>
<dbReference type="GO" id="GO:0140359">
    <property type="term" value="F:ABC-type transporter activity"/>
    <property type="evidence" value="ECO:0007669"/>
    <property type="project" value="InterPro"/>
</dbReference>
<feature type="transmembrane region" description="Helical" evidence="6">
    <location>
        <begin position="20"/>
        <end position="38"/>
    </location>
</feature>
<keyword evidence="4 6" id="KW-0472">Membrane</keyword>
<dbReference type="NCBIfam" id="TIGR03061">
    <property type="entry name" value="pip_yhgE_Nterm"/>
    <property type="match status" value="1"/>
</dbReference>
<dbReference type="PANTHER" id="PTHR43077">
    <property type="entry name" value="TRANSPORT PERMEASE YVFS-RELATED"/>
    <property type="match status" value="1"/>
</dbReference>
<evidence type="ECO:0000256" key="2">
    <source>
        <dbReference type="ARBA" id="ARBA00022692"/>
    </source>
</evidence>
<name>A0A542ZS64_9ACTN</name>
<dbReference type="Gene3D" id="1.10.287.950">
    <property type="entry name" value="Methyl-accepting chemotaxis protein"/>
    <property type="match status" value="1"/>
</dbReference>
<feature type="region of interest" description="Disordered" evidence="5">
    <location>
        <begin position="200"/>
        <end position="222"/>
    </location>
</feature>
<dbReference type="Pfam" id="PF12698">
    <property type="entry name" value="ABC2_membrane_3"/>
    <property type="match status" value="1"/>
</dbReference>
<dbReference type="OrthoDB" id="9811483at2"/>
<proteinExistence type="predicted"/>
<keyword evidence="9" id="KW-1185">Reference proteome</keyword>
<dbReference type="PANTHER" id="PTHR43077:SF5">
    <property type="entry name" value="PHAGE INFECTION PROTEIN"/>
    <property type="match status" value="1"/>
</dbReference>
<feature type="compositionally biased region" description="Low complexity" evidence="5">
    <location>
        <begin position="209"/>
        <end position="222"/>
    </location>
</feature>
<feature type="transmembrane region" description="Helical" evidence="6">
    <location>
        <begin position="616"/>
        <end position="635"/>
    </location>
</feature>
<feature type="transmembrane region" description="Helical" evidence="6">
    <location>
        <begin position="704"/>
        <end position="726"/>
    </location>
</feature>
<keyword evidence="2 6" id="KW-0812">Transmembrane</keyword>
<comment type="subcellular location">
    <subcellularLocation>
        <location evidence="1">Membrane</location>
        <topology evidence="1">Multi-pass membrane protein</topology>
    </subcellularLocation>
</comment>
<dbReference type="AlphaFoldDB" id="A0A542ZS64"/>
<comment type="caution">
    <text evidence="8">The sequence shown here is derived from an EMBL/GenBank/DDBJ whole genome shotgun (WGS) entry which is preliminary data.</text>
</comment>
<evidence type="ECO:0000256" key="6">
    <source>
        <dbReference type="SAM" id="Phobius"/>
    </source>
</evidence>
<accession>A0A542ZS64</accession>
<feature type="transmembrane region" description="Helical" evidence="6">
    <location>
        <begin position="589"/>
        <end position="610"/>
    </location>
</feature>
<dbReference type="SUPFAM" id="SSF58104">
    <property type="entry name" value="Methyl-accepting chemotaxis protein (MCP) signaling domain"/>
    <property type="match status" value="1"/>
</dbReference>
<feature type="region of interest" description="Disordered" evidence="5">
    <location>
        <begin position="248"/>
        <end position="294"/>
    </location>
</feature>
<dbReference type="InterPro" id="IPR017500">
    <property type="entry name" value="Phage_infect_YhgE_N"/>
</dbReference>
<evidence type="ECO:0000259" key="7">
    <source>
        <dbReference type="Pfam" id="PF12698"/>
    </source>
</evidence>
<protein>
    <submittedName>
        <fullName evidence="8">Putative membrane protein</fullName>
    </submittedName>
</protein>
<evidence type="ECO:0000256" key="1">
    <source>
        <dbReference type="ARBA" id="ARBA00004141"/>
    </source>
</evidence>
<gene>
    <name evidence="8" type="ORF">FB460_0889</name>
</gene>
<feature type="transmembrane region" description="Helical" evidence="6">
    <location>
        <begin position="547"/>
        <end position="568"/>
    </location>
</feature>
<reference evidence="8 9" key="1">
    <citation type="submission" date="2019-06" db="EMBL/GenBank/DDBJ databases">
        <title>Sequencing the genomes of 1000 actinobacteria strains.</title>
        <authorList>
            <person name="Klenk H.-P."/>
        </authorList>
    </citation>
    <scope>NUCLEOTIDE SEQUENCE [LARGE SCALE GENOMIC DNA]</scope>
    <source>
        <strain evidence="8 9">DSM 8251</strain>
    </source>
</reference>
<organism evidence="8 9">
    <name type="scientific">Propioniferax innocua</name>
    <dbReference type="NCBI Taxonomy" id="1753"/>
    <lineage>
        <taxon>Bacteria</taxon>
        <taxon>Bacillati</taxon>
        <taxon>Actinomycetota</taxon>
        <taxon>Actinomycetes</taxon>
        <taxon>Propionibacteriales</taxon>
        <taxon>Propionibacteriaceae</taxon>
        <taxon>Propioniferax</taxon>
    </lineage>
</organism>
<dbReference type="RefSeq" id="WP_142092851.1">
    <property type="nucleotide sequence ID" value="NZ_BAAAMD010000001.1"/>
</dbReference>
<dbReference type="NCBIfam" id="TIGR03057">
    <property type="entry name" value="xxxLxxG_by_4"/>
    <property type="match status" value="6"/>
</dbReference>
<dbReference type="InterPro" id="IPR023908">
    <property type="entry name" value="xxxLxxG_rpt"/>
</dbReference>
<evidence type="ECO:0000256" key="4">
    <source>
        <dbReference type="ARBA" id="ARBA00023136"/>
    </source>
</evidence>
<evidence type="ECO:0000256" key="5">
    <source>
        <dbReference type="SAM" id="MobiDB-lite"/>
    </source>
</evidence>
<feature type="region of interest" description="Disordered" evidence="5">
    <location>
        <begin position="488"/>
        <end position="521"/>
    </location>
</feature>
<dbReference type="GO" id="GO:0016020">
    <property type="term" value="C:membrane"/>
    <property type="evidence" value="ECO:0007669"/>
    <property type="project" value="UniProtKB-SubCell"/>
</dbReference>
<evidence type="ECO:0000313" key="8">
    <source>
        <dbReference type="EMBL" id="TQL63089.1"/>
    </source>
</evidence>
<dbReference type="EMBL" id="VFOR01000001">
    <property type="protein sequence ID" value="TQL63089.1"/>
    <property type="molecule type" value="Genomic_DNA"/>
</dbReference>
<evidence type="ECO:0000313" key="9">
    <source>
        <dbReference type="Proteomes" id="UP000316196"/>
    </source>
</evidence>
<dbReference type="InterPro" id="IPR051328">
    <property type="entry name" value="T7SS_ABC-Transporter"/>
</dbReference>
<keyword evidence="3 6" id="KW-1133">Transmembrane helix</keyword>
<dbReference type="Proteomes" id="UP000316196">
    <property type="component" value="Unassembled WGS sequence"/>
</dbReference>